<dbReference type="InterPro" id="IPR013767">
    <property type="entry name" value="PAS_fold"/>
</dbReference>
<feature type="region of interest" description="Disordered" evidence="8">
    <location>
        <begin position="338"/>
        <end position="361"/>
    </location>
</feature>
<evidence type="ECO:0000256" key="4">
    <source>
        <dbReference type="ARBA" id="ARBA00022679"/>
    </source>
</evidence>
<dbReference type="InterPro" id="IPR003661">
    <property type="entry name" value="HisK_dim/P_dom"/>
</dbReference>
<dbReference type="SUPFAM" id="SSF55781">
    <property type="entry name" value="GAF domain-like"/>
    <property type="match status" value="1"/>
</dbReference>
<evidence type="ECO:0000259" key="12">
    <source>
        <dbReference type="PROSITE" id="PS50113"/>
    </source>
</evidence>
<dbReference type="Pfam" id="PF00072">
    <property type="entry name" value="Response_reg"/>
    <property type="match status" value="1"/>
</dbReference>
<dbReference type="InterPro" id="IPR005467">
    <property type="entry name" value="His_kinase_dom"/>
</dbReference>
<dbReference type="SMART" id="SM00388">
    <property type="entry name" value="HisKA"/>
    <property type="match status" value="1"/>
</dbReference>
<evidence type="ECO:0000259" key="11">
    <source>
        <dbReference type="PROSITE" id="PS50112"/>
    </source>
</evidence>
<dbReference type="SMART" id="SM00091">
    <property type="entry name" value="PAS"/>
    <property type="match status" value="1"/>
</dbReference>
<dbReference type="InterPro" id="IPR003018">
    <property type="entry name" value="GAF"/>
</dbReference>
<dbReference type="CDD" id="cd00130">
    <property type="entry name" value="PAS"/>
    <property type="match status" value="1"/>
</dbReference>
<evidence type="ECO:0000256" key="2">
    <source>
        <dbReference type="ARBA" id="ARBA00012438"/>
    </source>
</evidence>
<dbReference type="InterPro" id="IPR011006">
    <property type="entry name" value="CheY-like_superfamily"/>
</dbReference>
<dbReference type="PROSITE" id="PS50109">
    <property type="entry name" value="HIS_KIN"/>
    <property type="match status" value="1"/>
</dbReference>
<dbReference type="PROSITE" id="PS50110">
    <property type="entry name" value="RESPONSE_REGULATORY"/>
    <property type="match status" value="1"/>
</dbReference>
<dbReference type="InterPro" id="IPR050736">
    <property type="entry name" value="Sensor_HK_Regulatory"/>
</dbReference>
<evidence type="ECO:0000256" key="6">
    <source>
        <dbReference type="ARBA" id="ARBA00023012"/>
    </source>
</evidence>
<dbReference type="Gene3D" id="3.40.50.2300">
    <property type="match status" value="1"/>
</dbReference>
<name>A0ABD6DVR4_9EURY</name>
<dbReference type="SUPFAM" id="SSF47384">
    <property type="entry name" value="Homodimeric domain of signal transducing histidine kinase"/>
    <property type="match status" value="1"/>
</dbReference>
<evidence type="ECO:0000256" key="1">
    <source>
        <dbReference type="ARBA" id="ARBA00000085"/>
    </source>
</evidence>
<evidence type="ECO:0000313" key="13">
    <source>
        <dbReference type="EMBL" id="MFD1685301.1"/>
    </source>
</evidence>
<dbReference type="InterPro" id="IPR003594">
    <property type="entry name" value="HATPase_dom"/>
</dbReference>
<dbReference type="InterPro" id="IPR001789">
    <property type="entry name" value="Sig_transdc_resp-reg_receiver"/>
</dbReference>
<sequence>MQREPGEIRVLYVGADRDDAAATAAAFEREDTALDVDSVATAGDVRSALETTPYDCAVATYDLGSTNGVELLRTVKAAHPDLPFVLYPATGSEAIASDAIGAGVDDYVVRSRADGGHATLVGRLRSVVERGTAEDDAPADAVDDARADNESDAPTDAVDEVLGDDETRRLRTFRKAIESSGHSIYCTTSDGTITYVNSAFESTTGYAAEEAIGQTPRILKSGEHGPAFYANLWETILSGETWRSELTNRTQGGEHYVVDQTIAPVEDEDGRIHRFVAVNADITDRKQRERQLRSLYESMTGWLDADSRREICSLVDRQLSGLPGFEAHAVYRYDESTDRLVRSPESDDPEPASCAEEKSSGARSTVRDVFETKRSRRCDAVDEGDLDVDGDVRSGLFVPIGAHGVLFVGSPEPDAFDATDEAIINVFTAALAEVIDRVDYERELQERNDRLENFASVVSHDLRNPLSVADGYLELARETGSQAHLDEVECAHDRMARIIDDLLWLAREGRTIGELRPTSLPDVVERAWEHTDAPDATLRVDCTADIAADPDRLQQLFENLFRNAREHAGDGVAVRVGQIGDGPDFFVEDDGPGVPEAERDRVFDASYTTAEDGTGYGLSIVETVTEAHGWNLRLTESETGGARFEIRGVARAETS</sequence>
<dbReference type="Pfam" id="PF00989">
    <property type="entry name" value="PAS"/>
    <property type="match status" value="1"/>
</dbReference>
<dbReference type="SMART" id="SM00387">
    <property type="entry name" value="HATPase_c"/>
    <property type="match status" value="1"/>
</dbReference>
<comment type="caution">
    <text evidence="13">The sequence shown here is derived from an EMBL/GenBank/DDBJ whole genome shotgun (WGS) entry which is preliminary data.</text>
</comment>
<dbReference type="InterPro" id="IPR029016">
    <property type="entry name" value="GAF-like_dom_sf"/>
</dbReference>
<dbReference type="Pfam" id="PF13185">
    <property type="entry name" value="GAF_2"/>
    <property type="match status" value="1"/>
</dbReference>
<dbReference type="PRINTS" id="PR00344">
    <property type="entry name" value="BCTRLSENSOR"/>
</dbReference>
<protein>
    <recommendedName>
        <fullName evidence="2">histidine kinase</fullName>
        <ecNumber evidence="2">2.7.13.3</ecNumber>
    </recommendedName>
</protein>
<dbReference type="Pfam" id="PF00512">
    <property type="entry name" value="HisKA"/>
    <property type="match status" value="1"/>
</dbReference>
<dbReference type="EC" id="2.7.13.3" evidence="2"/>
<dbReference type="InterPro" id="IPR036890">
    <property type="entry name" value="HATPase_C_sf"/>
</dbReference>
<reference evidence="13 14" key="1">
    <citation type="journal article" date="2019" name="Int. J. Syst. Evol. Microbiol.">
        <title>The Global Catalogue of Microorganisms (GCM) 10K type strain sequencing project: providing services to taxonomists for standard genome sequencing and annotation.</title>
        <authorList>
            <consortium name="The Broad Institute Genomics Platform"/>
            <consortium name="The Broad Institute Genome Sequencing Center for Infectious Disease"/>
            <person name="Wu L."/>
            <person name="Ma J."/>
        </authorList>
    </citation>
    <scope>NUCLEOTIDE SEQUENCE [LARGE SCALE GENOMIC DNA]</scope>
    <source>
        <strain evidence="13 14">CGMCC 1.10387</strain>
    </source>
</reference>
<evidence type="ECO:0000259" key="9">
    <source>
        <dbReference type="PROSITE" id="PS50109"/>
    </source>
</evidence>
<dbReference type="SUPFAM" id="SSF52172">
    <property type="entry name" value="CheY-like"/>
    <property type="match status" value="1"/>
</dbReference>
<dbReference type="CDD" id="cd00082">
    <property type="entry name" value="HisKA"/>
    <property type="match status" value="1"/>
</dbReference>
<keyword evidence="6" id="KW-0902">Two-component regulatory system</keyword>
<dbReference type="Gene3D" id="3.30.565.10">
    <property type="entry name" value="Histidine kinase-like ATPase, C-terminal domain"/>
    <property type="match status" value="1"/>
</dbReference>
<dbReference type="Gene3D" id="3.30.450.20">
    <property type="entry name" value="PAS domain"/>
    <property type="match status" value="1"/>
</dbReference>
<evidence type="ECO:0000256" key="3">
    <source>
        <dbReference type="ARBA" id="ARBA00022553"/>
    </source>
</evidence>
<feature type="region of interest" description="Disordered" evidence="8">
    <location>
        <begin position="131"/>
        <end position="156"/>
    </location>
</feature>
<keyword evidence="4" id="KW-0808">Transferase</keyword>
<dbReference type="PANTHER" id="PTHR43711">
    <property type="entry name" value="TWO-COMPONENT HISTIDINE KINASE"/>
    <property type="match status" value="1"/>
</dbReference>
<dbReference type="GO" id="GO:0004673">
    <property type="term" value="F:protein histidine kinase activity"/>
    <property type="evidence" value="ECO:0007669"/>
    <property type="project" value="UniProtKB-EC"/>
</dbReference>
<evidence type="ECO:0000313" key="14">
    <source>
        <dbReference type="Proteomes" id="UP001597092"/>
    </source>
</evidence>
<evidence type="ECO:0000259" key="10">
    <source>
        <dbReference type="PROSITE" id="PS50110"/>
    </source>
</evidence>
<dbReference type="InterPro" id="IPR000700">
    <property type="entry name" value="PAS-assoc_C"/>
</dbReference>
<dbReference type="NCBIfam" id="TIGR00229">
    <property type="entry name" value="sensory_box"/>
    <property type="match status" value="1"/>
</dbReference>
<feature type="domain" description="Response regulatory" evidence="10">
    <location>
        <begin position="9"/>
        <end position="125"/>
    </location>
</feature>
<dbReference type="Gene3D" id="3.30.450.40">
    <property type="match status" value="1"/>
</dbReference>
<evidence type="ECO:0000256" key="8">
    <source>
        <dbReference type="SAM" id="MobiDB-lite"/>
    </source>
</evidence>
<dbReference type="SMART" id="SM00086">
    <property type="entry name" value="PAC"/>
    <property type="match status" value="1"/>
</dbReference>
<proteinExistence type="predicted"/>
<keyword evidence="5" id="KW-0418">Kinase</keyword>
<keyword evidence="3" id="KW-0597">Phosphoprotein</keyword>
<dbReference type="InterPro" id="IPR036097">
    <property type="entry name" value="HisK_dim/P_sf"/>
</dbReference>
<dbReference type="AlphaFoldDB" id="A0ABD6DVR4"/>
<feature type="domain" description="PAC" evidence="12">
    <location>
        <begin position="240"/>
        <end position="294"/>
    </location>
</feature>
<dbReference type="PROSITE" id="PS50112">
    <property type="entry name" value="PAS"/>
    <property type="match status" value="1"/>
</dbReference>
<dbReference type="EMBL" id="JBHUDP010000002">
    <property type="protein sequence ID" value="MFD1685301.1"/>
    <property type="molecule type" value="Genomic_DNA"/>
</dbReference>
<dbReference type="InterPro" id="IPR004358">
    <property type="entry name" value="Sig_transdc_His_kin-like_C"/>
</dbReference>
<dbReference type="InterPro" id="IPR001610">
    <property type="entry name" value="PAC"/>
</dbReference>
<dbReference type="CDD" id="cd00156">
    <property type="entry name" value="REC"/>
    <property type="match status" value="1"/>
</dbReference>
<dbReference type="Gene3D" id="1.10.287.130">
    <property type="match status" value="1"/>
</dbReference>
<dbReference type="PROSITE" id="PS50113">
    <property type="entry name" value="PAC"/>
    <property type="match status" value="1"/>
</dbReference>
<feature type="domain" description="Histidine kinase" evidence="9">
    <location>
        <begin position="457"/>
        <end position="647"/>
    </location>
</feature>
<evidence type="ECO:0000256" key="7">
    <source>
        <dbReference type="PROSITE-ProRule" id="PRU00169"/>
    </source>
</evidence>
<dbReference type="InterPro" id="IPR000014">
    <property type="entry name" value="PAS"/>
</dbReference>
<dbReference type="PANTHER" id="PTHR43711:SF1">
    <property type="entry name" value="HISTIDINE KINASE 1"/>
    <property type="match status" value="1"/>
</dbReference>
<accession>A0ABD6DVR4</accession>
<dbReference type="InterPro" id="IPR035965">
    <property type="entry name" value="PAS-like_dom_sf"/>
</dbReference>
<dbReference type="SUPFAM" id="SSF55785">
    <property type="entry name" value="PYP-like sensor domain (PAS domain)"/>
    <property type="match status" value="1"/>
</dbReference>
<dbReference type="SUPFAM" id="SSF55874">
    <property type="entry name" value="ATPase domain of HSP90 chaperone/DNA topoisomerase II/histidine kinase"/>
    <property type="match status" value="1"/>
</dbReference>
<dbReference type="GO" id="GO:0000160">
    <property type="term" value="P:phosphorelay signal transduction system"/>
    <property type="evidence" value="ECO:0007669"/>
    <property type="project" value="UniProtKB-KW"/>
</dbReference>
<organism evidence="13 14">
    <name type="scientific">Halobellus litoreus</name>
    <dbReference type="NCBI Taxonomy" id="755310"/>
    <lineage>
        <taxon>Archaea</taxon>
        <taxon>Methanobacteriati</taxon>
        <taxon>Methanobacteriota</taxon>
        <taxon>Stenosarchaea group</taxon>
        <taxon>Halobacteria</taxon>
        <taxon>Halobacteriales</taxon>
        <taxon>Haloferacaceae</taxon>
        <taxon>Halobellus</taxon>
    </lineage>
</organism>
<feature type="domain" description="PAS" evidence="11">
    <location>
        <begin position="169"/>
        <end position="215"/>
    </location>
</feature>
<comment type="caution">
    <text evidence="7">Lacks conserved residue(s) required for the propagation of feature annotation.</text>
</comment>
<gene>
    <name evidence="13" type="ORF">ACFSAS_06700</name>
</gene>
<dbReference type="RefSeq" id="WP_256306706.1">
    <property type="nucleotide sequence ID" value="NZ_JANHAW010000001.1"/>
</dbReference>
<evidence type="ECO:0000256" key="5">
    <source>
        <dbReference type="ARBA" id="ARBA00022777"/>
    </source>
</evidence>
<dbReference type="Proteomes" id="UP001597092">
    <property type="component" value="Unassembled WGS sequence"/>
</dbReference>
<keyword evidence="14" id="KW-1185">Reference proteome</keyword>
<dbReference type="Pfam" id="PF02518">
    <property type="entry name" value="HATPase_c"/>
    <property type="match status" value="1"/>
</dbReference>
<comment type="catalytic activity">
    <reaction evidence="1">
        <text>ATP + protein L-histidine = ADP + protein N-phospho-L-histidine.</text>
        <dbReference type="EC" id="2.7.13.3"/>
    </reaction>
</comment>